<dbReference type="Gene3D" id="3.40.50.200">
    <property type="entry name" value="Peptidase S8/S53 domain"/>
    <property type="match status" value="1"/>
</dbReference>
<comment type="similarity">
    <text evidence="1 6 7">Belongs to the peptidase S8 family.</text>
</comment>
<dbReference type="InterPro" id="IPR023828">
    <property type="entry name" value="Peptidase_S8_Ser-AS"/>
</dbReference>
<dbReference type="InterPro" id="IPR023827">
    <property type="entry name" value="Peptidase_S8_Asp-AS"/>
</dbReference>
<name>A0A1F7JGP3_9BACT</name>
<dbReference type="PANTHER" id="PTHR43806">
    <property type="entry name" value="PEPTIDASE S8"/>
    <property type="match status" value="1"/>
</dbReference>
<dbReference type="PROSITE" id="PS00018">
    <property type="entry name" value="EF_HAND_1"/>
    <property type="match status" value="1"/>
</dbReference>
<evidence type="ECO:0000256" key="6">
    <source>
        <dbReference type="PROSITE-ProRule" id="PRU01240"/>
    </source>
</evidence>
<dbReference type="Proteomes" id="UP000177418">
    <property type="component" value="Unassembled WGS sequence"/>
</dbReference>
<evidence type="ECO:0000256" key="4">
    <source>
        <dbReference type="ARBA" id="ARBA00022825"/>
    </source>
</evidence>
<gene>
    <name evidence="11" type="ORF">A3H78_05805</name>
</gene>
<dbReference type="AlphaFoldDB" id="A0A1F7JGP3"/>
<accession>A0A1F7JGP3</accession>
<evidence type="ECO:0000259" key="9">
    <source>
        <dbReference type="Pfam" id="PF00082"/>
    </source>
</evidence>
<feature type="active site" description="Charge relay system" evidence="5 6">
    <location>
        <position position="368"/>
    </location>
</feature>
<dbReference type="PROSITE" id="PS00136">
    <property type="entry name" value="SUBTILASE_ASP"/>
    <property type="match status" value="1"/>
</dbReference>
<protein>
    <submittedName>
        <fullName evidence="11">Uncharacterized protein</fullName>
    </submittedName>
</protein>
<feature type="domain" description="Fervidolysin-like N-terminal prodomain" evidence="10">
    <location>
        <begin position="70"/>
        <end position="124"/>
    </location>
</feature>
<dbReference type="Pfam" id="PF22148">
    <property type="entry name" value="Fervidolysin_NPro-like"/>
    <property type="match status" value="1"/>
</dbReference>
<dbReference type="EMBL" id="MGAV01000013">
    <property type="protein sequence ID" value="OGK54772.1"/>
    <property type="molecule type" value="Genomic_DNA"/>
</dbReference>
<organism evidence="11 12">
    <name type="scientific">Candidatus Roizmanbacteria bacterium RIFCSPLOWO2_02_FULL_36_11</name>
    <dbReference type="NCBI Taxonomy" id="1802071"/>
    <lineage>
        <taxon>Bacteria</taxon>
        <taxon>Candidatus Roizmaniibacteriota</taxon>
    </lineage>
</organism>
<dbReference type="PANTHER" id="PTHR43806:SF11">
    <property type="entry name" value="CEREVISIN-RELATED"/>
    <property type="match status" value="1"/>
</dbReference>
<feature type="domain" description="Peptidase S8/S53" evidence="9">
    <location>
        <begin position="160"/>
        <end position="416"/>
    </location>
</feature>
<evidence type="ECO:0000313" key="12">
    <source>
        <dbReference type="Proteomes" id="UP000177418"/>
    </source>
</evidence>
<evidence type="ECO:0000259" key="10">
    <source>
        <dbReference type="Pfam" id="PF22148"/>
    </source>
</evidence>
<evidence type="ECO:0000256" key="5">
    <source>
        <dbReference type="PIRSR" id="PIRSR615500-1"/>
    </source>
</evidence>
<sequence length="517" mass="54453">MPTMVFGQGAQDQYVDNSVIVKYKESPILLEIKAKERLNREDNFLGKLQNLGQDITLGISGGAAPETTLQKIDNLSQQIGAEKANATDEIGNNVFALNTDGKQEVKDIVNFLNQQKEVDYAEPNYLYDFLAVPNDTYYNKMWALTKIKAPQAWDQTTGSKSIIAAIIDSGIDVNHEDLKGNIVATKDFTGCGMQDDVGHGTHTAGTVGAVGNNTTGVVGINWTVGIMALKVGCSGKDIALSTVTSAINYAADNGARVINMSLGGSGSSQSMADAISNAVKKNVVVVVAAGNSSGNNADSLYPASDPNVITVSATGPSDELAHYSSYGTCVDVAAPGGNPSGGSSTCTDATCIASTWPGNKYNILTGTSMASPHVAGLAALVLSKNPSLTSLQVRQIIESSAVDLGTSGKDIKFGAGRIDVKAALDKVTGGSPLPTPTNSLQPTLTTPVSTTYPTALPTGITPQPTSATSKDRGDYDSDGTITYNDFVKWKDDFVQTLSKLRYFESWRKIYFSINRAL</sequence>
<evidence type="ECO:0000313" key="11">
    <source>
        <dbReference type="EMBL" id="OGK54772.1"/>
    </source>
</evidence>
<comment type="caution">
    <text evidence="11">The sequence shown here is derived from an EMBL/GenBank/DDBJ whole genome shotgun (WGS) entry which is preliminary data.</text>
</comment>
<dbReference type="Pfam" id="PF00082">
    <property type="entry name" value="Peptidase_S8"/>
    <property type="match status" value="1"/>
</dbReference>
<dbReference type="PROSITE" id="PS51892">
    <property type="entry name" value="SUBTILASE"/>
    <property type="match status" value="1"/>
</dbReference>
<evidence type="ECO:0000256" key="1">
    <source>
        <dbReference type="ARBA" id="ARBA00011073"/>
    </source>
</evidence>
<feature type="active site" description="Charge relay system" evidence="5 6">
    <location>
        <position position="199"/>
    </location>
</feature>
<dbReference type="InterPro" id="IPR000209">
    <property type="entry name" value="Peptidase_S8/S53_dom"/>
</dbReference>
<dbReference type="GO" id="GO:0004252">
    <property type="term" value="F:serine-type endopeptidase activity"/>
    <property type="evidence" value="ECO:0007669"/>
    <property type="project" value="UniProtKB-UniRule"/>
</dbReference>
<evidence type="ECO:0000256" key="8">
    <source>
        <dbReference type="SAM" id="MobiDB-lite"/>
    </source>
</evidence>
<keyword evidence="2 6" id="KW-0645">Protease</keyword>
<keyword evidence="3 6" id="KW-0378">Hydrolase</keyword>
<proteinExistence type="inferred from homology"/>
<dbReference type="InterPro" id="IPR050131">
    <property type="entry name" value="Peptidase_S8_subtilisin-like"/>
</dbReference>
<dbReference type="PRINTS" id="PR00723">
    <property type="entry name" value="SUBTILISIN"/>
</dbReference>
<dbReference type="InterPro" id="IPR036852">
    <property type="entry name" value="Peptidase_S8/S53_dom_sf"/>
</dbReference>
<dbReference type="SUPFAM" id="SSF52743">
    <property type="entry name" value="Subtilisin-like"/>
    <property type="match status" value="1"/>
</dbReference>
<keyword evidence="4 6" id="KW-0720">Serine protease</keyword>
<feature type="region of interest" description="Disordered" evidence="8">
    <location>
        <begin position="451"/>
        <end position="474"/>
    </location>
</feature>
<evidence type="ECO:0000256" key="2">
    <source>
        <dbReference type="ARBA" id="ARBA00022670"/>
    </source>
</evidence>
<dbReference type="InterPro" id="IPR015500">
    <property type="entry name" value="Peptidase_S8_subtilisin-rel"/>
</dbReference>
<evidence type="ECO:0000256" key="3">
    <source>
        <dbReference type="ARBA" id="ARBA00022801"/>
    </source>
</evidence>
<dbReference type="InterPro" id="IPR054399">
    <property type="entry name" value="Fervidolysin-like_N_prodom"/>
</dbReference>
<reference evidence="11 12" key="1">
    <citation type="journal article" date="2016" name="Nat. Commun.">
        <title>Thousands of microbial genomes shed light on interconnected biogeochemical processes in an aquifer system.</title>
        <authorList>
            <person name="Anantharaman K."/>
            <person name="Brown C.T."/>
            <person name="Hug L.A."/>
            <person name="Sharon I."/>
            <person name="Castelle C.J."/>
            <person name="Probst A.J."/>
            <person name="Thomas B.C."/>
            <person name="Singh A."/>
            <person name="Wilkins M.J."/>
            <person name="Karaoz U."/>
            <person name="Brodie E.L."/>
            <person name="Williams K.H."/>
            <person name="Hubbard S.S."/>
            <person name="Banfield J.F."/>
        </authorList>
    </citation>
    <scope>NUCLEOTIDE SEQUENCE [LARGE SCALE GENOMIC DNA]</scope>
</reference>
<dbReference type="PROSITE" id="PS00138">
    <property type="entry name" value="SUBTILASE_SER"/>
    <property type="match status" value="1"/>
</dbReference>
<evidence type="ECO:0000256" key="7">
    <source>
        <dbReference type="RuleBase" id="RU003355"/>
    </source>
</evidence>
<feature type="active site" description="Charge relay system" evidence="5 6">
    <location>
        <position position="168"/>
    </location>
</feature>
<dbReference type="GO" id="GO:0006508">
    <property type="term" value="P:proteolysis"/>
    <property type="evidence" value="ECO:0007669"/>
    <property type="project" value="UniProtKB-KW"/>
</dbReference>
<dbReference type="InterPro" id="IPR018247">
    <property type="entry name" value="EF_Hand_1_Ca_BS"/>
</dbReference>